<reference evidence="1 2" key="1">
    <citation type="submission" date="2018-04" db="EMBL/GenBank/DDBJ databases">
        <title>Pelagivirga bohaiensis gen. nov., sp. nov., a bacterium isolated from the Bohai Sea.</title>
        <authorList>
            <person name="Ji X."/>
        </authorList>
    </citation>
    <scope>NUCLEOTIDE SEQUENCE [LARGE SCALE GENOMIC DNA]</scope>
    <source>
        <strain evidence="1 2">BH-SD16</strain>
    </source>
</reference>
<sequence>MITLSDIRYTNRRFEGAVVLPSHDGPLTYRCRVDGPASLDPIHVKSALLGHARRQRIRTA</sequence>
<dbReference type="EMBL" id="QCYG01000002">
    <property type="protein sequence ID" value="PVA07883.1"/>
    <property type="molecule type" value="Genomic_DNA"/>
</dbReference>
<evidence type="ECO:0000313" key="1">
    <source>
        <dbReference type="EMBL" id="PVA07883.1"/>
    </source>
</evidence>
<dbReference type="OrthoDB" id="9914491at2"/>
<gene>
    <name evidence="1" type="ORF">DC363_04495</name>
</gene>
<keyword evidence="2" id="KW-1185">Reference proteome</keyword>
<protein>
    <submittedName>
        <fullName evidence="1">Uncharacterized protein</fullName>
    </submittedName>
</protein>
<dbReference type="Proteomes" id="UP000244817">
    <property type="component" value="Unassembled WGS sequence"/>
</dbReference>
<evidence type="ECO:0000313" key="2">
    <source>
        <dbReference type="Proteomes" id="UP000244817"/>
    </source>
</evidence>
<accession>A0A2T7G0D2</accession>
<comment type="caution">
    <text evidence="1">The sequence shown here is derived from an EMBL/GenBank/DDBJ whole genome shotgun (WGS) entry which is preliminary data.</text>
</comment>
<proteinExistence type="predicted"/>
<dbReference type="RefSeq" id="WP_108639926.1">
    <property type="nucleotide sequence ID" value="NZ_QCYG01000002.1"/>
</dbReference>
<organism evidence="1 2">
    <name type="scientific">Thalassorhabdomicrobium marinisediminis</name>
    <dbReference type="NCBI Taxonomy" id="2170577"/>
    <lineage>
        <taxon>Bacteria</taxon>
        <taxon>Pseudomonadati</taxon>
        <taxon>Pseudomonadota</taxon>
        <taxon>Alphaproteobacteria</taxon>
        <taxon>Rhodobacterales</taxon>
        <taxon>Paracoccaceae</taxon>
        <taxon>Thalassorhabdomicrobium</taxon>
    </lineage>
</organism>
<dbReference type="AlphaFoldDB" id="A0A2T7G0D2"/>
<name>A0A2T7G0D2_9RHOB</name>